<feature type="compositionally biased region" description="Acidic residues" evidence="1">
    <location>
        <begin position="310"/>
        <end position="321"/>
    </location>
</feature>
<evidence type="ECO:0000256" key="1">
    <source>
        <dbReference type="SAM" id="MobiDB-lite"/>
    </source>
</evidence>
<evidence type="ECO:0008006" key="4">
    <source>
        <dbReference type="Google" id="ProtNLM"/>
    </source>
</evidence>
<organism evidence="2 3">
    <name type="scientific">Drosophila suzukii</name>
    <name type="common">Spotted-wing drosophila fruit fly</name>
    <dbReference type="NCBI Taxonomy" id="28584"/>
    <lineage>
        <taxon>Eukaryota</taxon>
        <taxon>Metazoa</taxon>
        <taxon>Ecdysozoa</taxon>
        <taxon>Arthropoda</taxon>
        <taxon>Hexapoda</taxon>
        <taxon>Insecta</taxon>
        <taxon>Pterygota</taxon>
        <taxon>Neoptera</taxon>
        <taxon>Endopterygota</taxon>
        <taxon>Diptera</taxon>
        <taxon>Brachycera</taxon>
        <taxon>Muscomorpha</taxon>
        <taxon>Ephydroidea</taxon>
        <taxon>Drosophilidae</taxon>
        <taxon>Drosophila</taxon>
        <taxon>Sophophora</taxon>
    </lineage>
</organism>
<sequence>MPVDQVIISYRRCRSFINVLLLRSMNLFQPVLVKSPSEKLVVSANGICWTEQNLEYRIMVSEFFDIAIRNEYGEVPYTLVEKEGNNLACGLSLRRIRHLALDERTVHVEQGDLLLRIDPTTPCSLHCSNCANKVIGESQYLRIREVPMTTMIPQNYFCARSKLAVYPTEEELFYGLNYLVISIGLLGIGVTTNQDHGSIQCSRCKQLVGEYLGRRVAVQLYADALRLVTTDSPFEFKEIFGHITPTQMMIRLMHDADPFNMEKTRLFLKTVRPDGQLQHLHLHVDSNQIHILRSELDNSDQEIKSKADLATEEDTSSESDFDMMLSDSSSSSINPQTGDDSINRIDPIPKPEAAEPQKSVKYLKLRGFCGFRLKYLFSGSDADLNENYDATSSWRDQGIRELRISYSMMVDLMSEFNAYERVAAALEMNPPPIKSTYPRLTYIIFEPDEEFYARQEQITKIAG</sequence>
<protein>
    <recommendedName>
        <fullName evidence="4">HECT-type E3 ubiquitin transferase E3D</fullName>
    </recommendedName>
</protein>
<dbReference type="AlphaFoldDB" id="A0AB40A9A1"/>
<dbReference type="RefSeq" id="XP_036674086.3">
    <property type="nucleotide sequence ID" value="XM_036818191.3"/>
</dbReference>
<feature type="region of interest" description="Disordered" evidence="1">
    <location>
        <begin position="307"/>
        <end position="343"/>
    </location>
</feature>
<feature type="compositionally biased region" description="Low complexity" evidence="1">
    <location>
        <begin position="322"/>
        <end position="332"/>
    </location>
</feature>
<dbReference type="GeneID" id="118877868"/>
<dbReference type="Pfam" id="PF09814">
    <property type="entry name" value="HECT_2"/>
    <property type="match status" value="1"/>
</dbReference>
<reference evidence="3" key="1">
    <citation type="submission" date="2025-08" db="UniProtKB">
        <authorList>
            <consortium name="RefSeq"/>
        </authorList>
    </citation>
    <scope>IDENTIFICATION</scope>
</reference>
<proteinExistence type="predicted"/>
<dbReference type="InterPro" id="IPR019193">
    <property type="entry name" value="UBQ-conj_enz_E2-bd_prot"/>
</dbReference>
<accession>A0AB40A9A1</accession>
<dbReference type="Proteomes" id="UP001652628">
    <property type="component" value="Chromosome 3"/>
</dbReference>
<keyword evidence="2" id="KW-1185">Reference proteome</keyword>
<evidence type="ECO:0000313" key="2">
    <source>
        <dbReference type="Proteomes" id="UP001652628"/>
    </source>
</evidence>
<gene>
    <name evidence="3" type="primary">LOC118877868</name>
</gene>
<evidence type="ECO:0000313" key="3">
    <source>
        <dbReference type="RefSeq" id="XP_036674086.3"/>
    </source>
</evidence>
<name>A0AB40A9A1_DROSZ</name>